<evidence type="ECO:0000256" key="7">
    <source>
        <dbReference type="ARBA" id="ARBA00022692"/>
    </source>
</evidence>
<feature type="transmembrane region" description="Helical" evidence="13">
    <location>
        <begin position="12"/>
        <end position="37"/>
    </location>
</feature>
<dbReference type="GO" id="GO:0020037">
    <property type="term" value="F:heme binding"/>
    <property type="evidence" value="ECO:0007669"/>
    <property type="project" value="TreeGrafter"/>
</dbReference>
<dbReference type="Pfam" id="PF01654">
    <property type="entry name" value="Cyt_bd_oxida_I"/>
    <property type="match status" value="1"/>
</dbReference>
<keyword evidence="12 13" id="KW-0472">Membrane</keyword>
<organism evidence="14">
    <name type="scientific">Fundidesulfovibrio putealis</name>
    <dbReference type="NCBI Taxonomy" id="270496"/>
    <lineage>
        <taxon>Bacteria</taxon>
        <taxon>Pseudomonadati</taxon>
        <taxon>Thermodesulfobacteriota</taxon>
        <taxon>Desulfovibrionia</taxon>
        <taxon>Desulfovibrionales</taxon>
        <taxon>Desulfovibrionaceae</taxon>
        <taxon>Fundidesulfovibrio</taxon>
    </lineage>
</organism>
<feature type="transmembrane region" description="Helical" evidence="13">
    <location>
        <begin position="127"/>
        <end position="150"/>
    </location>
</feature>
<keyword evidence="6 13" id="KW-0349">Heme</keyword>
<evidence type="ECO:0000256" key="9">
    <source>
        <dbReference type="ARBA" id="ARBA00022982"/>
    </source>
</evidence>
<dbReference type="EMBL" id="DSRP01000159">
    <property type="protein sequence ID" value="HGG91768.1"/>
    <property type="molecule type" value="Genomic_DNA"/>
</dbReference>
<feature type="transmembrane region" description="Helical" evidence="13">
    <location>
        <begin position="401"/>
        <end position="424"/>
    </location>
</feature>
<dbReference type="GO" id="GO:0070069">
    <property type="term" value="C:cytochrome complex"/>
    <property type="evidence" value="ECO:0007669"/>
    <property type="project" value="UniProtKB-UniRule"/>
</dbReference>
<comment type="similarity">
    <text evidence="2 13">Belongs to the cytochrome ubiquinol oxidase subunit 1 family.</text>
</comment>
<comment type="caution">
    <text evidence="14">The sequence shown here is derived from an EMBL/GenBank/DDBJ whole genome shotgun (WGS) entry which is preliminary data.</text>
</comment>
<proteinExistence type="inferred from homology"/>
<feature type="transmembrane region" description="Helical" evidence="13">
    <location>
        <begin position="58"/>
        <end position="78"/>
    </location>
</feature>
<dbReference type="PIRSF" id="PIRSF006446">
    <property type="entry name" value="Cyt_quinol_oxidase_1"/>
    <property type="match status" value="1"/>
</dbReference>
<sequence>MDTLMLSRLQFAAATFFHFIFVPLTLGLSILVAYMEVRYVRTGDETFKKMAKYWGKLFLINFALGIVTGITLEFQFGTNWSRYSAYVGDIFGPLLAIEASVAFFLESTMIGVWVFGWEKLSKRMHAAAICLAAFAANLSALWIIIANGFMQNPMGYVMRNGRAELDDFGALISNPFAWNQYIHTLSAGFLLSGFVVMGVSAWHLLRKSEVEFFTRSFRIGAVFALVFSVVVVAQGHVHGNEVAKIQPAKLAAMESHWHTQKNAPMYLLTLPDEANGRNSVEAIGIPGLLSILAFNDPNAEVKGLLDFKPEDRPPVAITFWSFRIMVALGTLFPLLAAFGLLKSRRLMEYPRYLRLMVMAIPLPYIAIQAGWAVAEVGRQPWIVNGLMRTKDAVSPVEPSQVAATLLAFIVVYAFLGIIDIYLLVKFAKKGPVH</sequence>
<accession>A0A7C4AC11</accession>
<evidence type="ECO:0000256" key="10">
    <source>
        <dbReference type="ARBA" id="ARBA00022989"/>
    </source>
</evidence>
<keyword evidence="11 13" id="KW-0408">Iron</keyword>
<evidence type="ECO:0000256" key="12">
    <source>
        <dbReference type="ARBA" id="ARBA00023136"/>
    </source>
</evidence>
<evidence type="ECO:0000256" key="11">
    <source>
        <dbReference type="ARBA" id="ARBA00023004"/>
    </source>
</evidence>
<keyword evidence="7 13" id="KW-0812">Transmembrane</keyword>
<dbReference type="GO" id="GO:0019646">
    <property type="term" value="P:aerobic electron transport chain"/>
    <property type="evidence" value="ECO:0007669"/>
    <property type="project" value="InterPro"/>
</dbReference>
<feature type="transmembrane region" description="Helical" evidence="13">
    <location>
        <begin position="90"/>
        <end position="115"/>
    </location>
</feature>
<reference evidence="14" key="1">
    <citation type="journal article" date="2020" name="mSystems">
        <title>Genome- and Community-Level Interaction Insights into Carbon Utilization and Element Cycling Functions of Hydrothermarchaeota in Hydrothermal Sediment.</title>
        <authorList>
            <person name="Zhou Z."/>
            <person name="Liu Y."/>
            <person name="Xu W."/>
            <person name="Pan J."/>
            <person name="Luo Z.H."/>
            <person name="Li M."/>
        </authorList>
    </citation>
    <scope>NUCLEOTIDE SEQUENCE [LARGE SCALE GENOMIC DNA]</scope>
    <source>
        <strain evidence="14">SpSt-413</strain>
    </source>
</reference>
<evidence type="ECO:0000256" key="8">
    <source>
        <dbReference type="ARBA" id="ARBA00022723"/>
    </source>
</evidence>
<comment type="subcellular location">
    <subcellularLocation>
        <location evidence="1">Cell inner membrane</location>
        <topology evidence="1">Multi-pass membrane protein</topology>
    </subcellularLocation>
</comment>
<keyword evidence="3 13" id="KW-0813">Transport</keyword>
<dbReference type="GO" id="GO:0016682">
    <property type="term" value="F:oxidoreductase activity, acting on diphenols and related substances as donors, oxygen as acceptor"/>
    <property type="evidence" value="ECO:0007669"/>
    <property type="project" value="TreeGrafter"/>
</dbReference>
<evidence type="ECO:0000256" key="13">
    <source>
        <dbReference type="PIRNR" id="PIRNR006446"/>
    </source>
</evidence>
<dbReference type="GO" id="GO:0009055">
    <property type="term" value="F:electron transfer activity"/>
    <property type="evidence" value="ECO:0007669"/>
    <property type="project" value="UniProtKB-UniRule"/>
</dbReference>
<evidence type="ECO:0000256" key="5">
    <source>
        <dbReference type="ARBA" id="ARBA00022519"/>
    </source>
</evidence>
<feature type="transmembrane region" description="Helical" evidence="13">
    <location>
        <begin position="353"/>
        <end position="374"/>
    </location>
</feature>
<dbReference type="GO" id="GO:0005886">
    <property type="term" value="C:plasma membrane"/>
    <property type="evidence" value="ECO:0007669"/>
    <property type="project" value="UniProtKB-SubCell"/>
</dbReference>
<evidence type="ECO:0000256" key="3">
    <source>
        <dbReference type="ARBA" id="ARBA00022448"/>
    </source>
</evidence>
<keyword evidence="9 13" id="KW-0249">Electron transport</keyword>
<dbReference type="PANTHER" id="PTHR30365">
    <property type="entry name" value="CYTOCHROME D UBIQUINOL OXIDASE"/>
    <property type="match status" value="1"/>
</dbReference>
<dbReference type="InterPro" id="IPR002585">
    <property type="entry name" value="Cyt-d_ubiquinol_oxidase_su_1"/>
</dbReference>
<keyword evidence="10 13" id="KW-1133">Transmembrane helix</keyword>
<name>A0A7C4AC11_9BACT</name>
<dbReference type="PANTHER" id="PTHR30365:SF0">
    <property type="entry name" value="CYTOCHROME BD-I UBIQUINOL OXIDASE SUBUNIT 1"/>
    <property type="match status" value="1"/>
</dbReference>
<evidence type="ECO:0000256" key="4">
    <source>
        <dbReference type="ARBA" id="ARBA00022475"/>
    </source>
</evidence>
<evidence type="ECO:0000256" key="1">
    <source>
        <dbReference type="ARBA" id="ARBA00004429"/>
    </source>
</evidence>
<evidence type="ECO:0000256" key="2">
    <source>
        <dbReference type="ARBA" id="ARBA00009819"/>
    </source>
</evidence>
<feature type="transmembrane region" description="Helical" evidence="13">
    <location>
        <begin position="181"/>
        <end position="205"/>
    </location>
</feature>
<keyword evidence="4 13" id="KW-1003">Cell membrane</keyword>
<feature type="transmembrane region" description="Helical" evidence="13">
    <location>
        <begin position="217"/>
        <end position="237"/>
    </location>
</feature>
<protein>
    <submittedName>
        <fullName evidence="14">Cytochrome ubiquinol oxidase subunit I</fullName>
    </submittedName>
</protein>
<feature type="transmembrane region" description="Helical" evidence="13">
    <location>
        <begin position="317"/>
        <end position="341"/>
    </location>
</feature>
<evidence type="ECO:0000313" key="14">
    <source>
        <dbReference type="EMBL" id="HGG91768.1"/>
    </source>
</evidence>
<dbReference type="AlphaFoldDB" id="A0A7C4AC11"/>
<keyword evidence="8 13" id="KW-0479">Metal-binding</keyword>
<evidence type="ECO:0000256" key="6">
    <source>
        <dbReference type="ARBA" id="ARBA00022617"/>
    </source>
</evidence>
<gene>
    <name evidence="14" type="ORF">ENR59_02300</name>
</gene>
<keyword evidence="5" id="KW-0997">Cell inner membrane</keyword>
<dbReference type="GO" id="GO:0046872">
    <property type="term" value="F:metal ion binding"/>
    <property type="evidence" value="ECO:0007669"/>
    <property type="project" value="UniProtKB-UniRule"/>
</dbReference>